<dbReference type="SUPFAM" id="SSF46689">
    <property type="entry name" value="Homeodomain-like"/>
    <property type="match status" value="1"/>
</dbReference>
<dbReference type="CDD" id="cd00086">
    <property type="entry name" value="homeodomain"/>
    <property type="match status" value="1"/>
</dbReference>
<dbReference type="SUPFAM" id="SSF47413">
    <property type="entry name" value="lambda repressor-like DNA-binding domains"/>
    <property type="match status" value="1"/>
</dbReference>
<gene>
    <name evidence="10" type="ORF">DME_LOCUS2168</name>
</gene>
<evidence type="ECO:0000256" key="2">
    <source>
        <dbReference type="ARBA" id="ARBA00023125"/>
    </source>
</evidence>
<dbReference type="Gene3D" id="1.10.10.60">
    <property type="entry name" value="Homeodomain-like"/>
    <property type="match status" value="1"/>
</dbReference>
<dbReference type="SMART" id="SM00389">
    <property type="entry name" value="HOX"/>
    <property type="match status" value="1"/>
</dbReference>
<keyword evidence="2 5" id="KW-0238">DNA-binding</keyword>
<dbReference type="InterPro" id="IPR013847">
    <property type="entry name" value="POU"/>
</dbReference>
<keyword evidence="7" id="KW-0804">Transcription</keyword>
<dbReference type="PROSITE" id="PS00035">
    <property type="entry name" value="POU_1"/>
    <property type="match status" value="1"/>
</dbReference>
<dbReference type="Gene3D" id="1.10.260.40">
    <property type="entry name" value="lambda repressor-like DNA-binding domains"/>
    <property type="match status" value="1"/>
</dbReference>
<keyword evidence="4 5" id="KW-0539">Nucleus</keyword>
<evidence type="ECO:0000259" key="9">
    <source>
        <dbReference type="PROSITE" id="PS51179"/>
    </source>
</evidence>
<dbReference type="Pfam" id="PF00046">
    <property type="entry name" value="Homeodomain"/>
    <property type="match status" value="1"/>
</dbReference>
<dbReference type="PROSITE" id="PS00465">
    <property type="entry name" value="POU_2"/>
    <property type="match status" value="1"/>
</dbReference>
<dbReference type="PROSITE" id="PS51179">
    <property type="entry name" value="POU_3"/>
    <property type="match status" value="1"/>
</dbReference>
<dbReference type="GO" id="GO:0005634">
    <property type="term" value="C:nucleus"/>
    <property type="evidence" value="ECO:0007669"/>
    <property type="project" value="UniProtKB-SubCell"/>
</dbReference>
<dbReference type="AlphaFoldDB" id="A0A0N4UK21"/>
<dbReference type="PANTHER" id="PTHR11636:SF137">
    <property type="entry name" value="HOMEOBOX PROTEIN CEH-18"/>
    <property type="match status" value="1"/>
</dbReference>
<dbReference type="InterPro" id="IPR017970">
    <property type="entry name" value="Homeobox_CS"/>
</dbReference>
<dbReference type="InterPro" id="IPR009057">
    <property type="entry name" value="Homeodomain-like_sf"/>
</dbReference>
<accession>A0A0N4UK21</accession>
<dbReference type="InterPro" id="IPR000327">
    <property type="entry name" value="POU_dom"/>
</dbReference>
<dbReference type="WBParaSite" id="DME_0000804301-mRNA-1">
    <property type="protein sequence ID" value="DME_0000804301-mRNA-1"/>
    <property type="gene ID" value="DME_0000804301"/>
</dbReference>
<keyword evidence="3 5" id="KW-0371">Homeobox</keyword>
<dbReference type="InterPro" id="IPR050255">
    <property type="entry name" value="POU_domain_TF"/>
</dbReference>
<evidence type="ECO:0000256" key="1">
    <source>
        <dbReference type="ARBA" id="ARBA00004123"/>
    </source>
</evidence>
<sequence>MELGHTSCTSYNGCISSTKPFFLQLPSDKVSIKRKILAFDDEAIRQAVSEITREERIELEEMEIFAKEFKRKRINFGLTQNDVGIALGYRFGVDFSQTTISRFEALNLSFNNMSKLKPLLEEWLAYVEAAIANGATIHYLLEATPNHSQNQFLGNLFGASNSGTSNTPGMNESRALLRKRRKRTNLDLSQRVPLALYFKLNPRPDHDKIAKLAEILELDRDVVRVWFCNRRQKIRGK</sequence>
<feature type="domain" description="POU-specific" evidence="9">
    <location>
        <begin position="54"/>
        <end position="128"/>
    </location>
</feature>
<dbReference type="GO" id="GO:0000981">
    <property type="term" value="F:DNA-binding transcription factor activity, RNA polymerase II-specific"/>
    <property type="evidence" value="ECO:0007669"/>
    <property type="project" value="InterPro"/>
</dbReference>
<evidence type="ECO:0000256" key="3">
    <source>
        <dbReference type="ARBA" id="ARBA00023155"/>
    </source>
</evidence>
<evidence type="ECO:0000259" key="8">
    <source>
        <dbReference type="PROSITE" id="PS50071"/>
    </source>
</evidence>
<dbReference type="PRINTS" id="PR00028">
    <property type="entry name" value="POUDOMAIN"/>
</dbReference>
<dbReference type="GO" id="GO:0030154">
    <property type="term" value="P:cell differentiation"/>
    <property type="evidence" value="ECO:0007669"/>
    <property type="project" value="UniProtKB-ARBA"/>
</dbReference>
<protein>
    <recommendedName>
        <fullName evidence="7">POU domain protein</fullName>
    </recommendedName>
</protein>
<evidence type="ECO:0000256" key="6">
    <source>
        <dbReference type="RuleBase" id="RU000682"/>
    </source>
</evidence>
<proteinExistence type="inferred from homology"/>
<dbReference type="Proteomes" id="UP000274756">
    <property type="component" value="Unassembled WGS sequence"/>
</dbReference>
<evidence type="ECO:0000256" key="5">
    <source>
        <dbReference type="PROSITE-ProRule" id="PRU00108"/>
    </source>
</evidence>
<dbReference type="PANTHER" id="PTHR11636">
    <property type="entry name" value="POU DOMAIN"/>
    <property type="match status" value="1"/>
</dbReference>
<evidence type="ECO:0000256" key="7">
    <source>
        <dbReference type="RuleBase" id="RU361194"/>
    </source>
</evidence>
<dbReference type="OrthoDB" id="6358449at2759"/>
<comment type="similarity">
    <text evidence="7">Belongs to the POU transcription factor family.</text>
</comment>
<evidence type="ECO:0000313" key="13">
    <source>
        <dbReference type="WBParaSite" id="DME_0000804301-mRNA-1"/>
    </source>
</evidence>
<keyword evidence="12" id="KW-1185">Reference proteome</keyword>
<dbReference type="Proteomes" id="UP000038040">
    <property type="component" value="Unplaced"/>
</dbReference>
<comment type="subcellular location">
    <subcellularLocation>
        <location evidence="1 5 6">Nucleus</location>
    </subcellularLocation>
</comment>
<evidence type="ECO:0000256" key="4">
    <source>
        <dbReference type="ARBA" id="ARBA00023242"/>
    </source>
</evidence>
<reference evidence="10 12" key="2">
    <citation type="submission" date="2018-11" db="EMBL/GenBank/DDBJ databases">
        <authorList>
            <consortium name="Pathogen Informatics"/>
        </authorList>
    </citation>
    <scope>NUCLEOTIDE SEQUENCE [LARGE SCALE GENOMIC DNA]</scope>
</reference>
<organism evidence="11 13">
    <name type="scientific">Dracunculus medinensis</name>
    <name type="common">Guinea worm</name>
    <dbReference type="NCBI Taxonomy" id="318479"/>
    <lineage>
        <taxon>Eukaryota</taxon>
        <taxon>Metazoa</taxon>
        <taxon>Ecdysozoa</taxon>
        <taxon>Nematoda</taxon>
        <taxon>Chromadorea</taxon>
        <taxon>Rhabditida</taxon>
        <taxon>Spirurina</taxon>
        <taxon>Dracunculoidea</taxon>
        <taxon>Dracunculidae</taxon>
        <taxon>Dracunculus</taxon>
    </lineage>
</organism>
<dbReference type="PROSITE" id="PS00027">
    <property type="entry name" value="HOMEOBOX_1"/>
    <property type="match status" value="1"/>
</dbReference>
<evidence type="ECO:0000313" key="11">
    <source>
        <dbReference type="Proteomes" id="UP000038040"/>
    </source>
</evidence>
<evidence type="ECO:0000313" key="10">
    <source>
        <dbReference type="EMBL" id="VDN52195.1"/>
    </source>
</evidence>
<feature type="domain" description="Homeobox" evidence="8">
    <location>
        <begin position="177"/>
        <end position="237"/>
    </location>
</feature>
<name>A0A0N4UK21_DRAME</name>
<dbReference type="Pfam" id="PF00157">
    <property type="entry name" value="Pou"/>
    <property type="match status" value="1"/>
</dbReference>
<dbReference type="EMBL" id="UYYG01000048">
    <property type="protein sequence ID" value="VDN52195.1"/>
    <property type="molecule type" value="Genomic_DNA"/>
</dbReference>
<dbReference type="SMART" id="SM00352">
    <property type="entry name" value="POU"/>
    <property type="match status" value="1"/>
</dbReference>
<dbReference type="InterPro" id="IPR010982">
    <property type="entry name" value="Lambda_DNA-bd_dom_sf"/>
</dbReference>
<dbReference type="InterPro" id="IPR001356">
    <property type="entry name" value="HD"/>
</dbReference>
<dbReference type="STRING" id="318479.A0A0N4UK21"/>
<dbReference type="GO" id="GO:0000978">
    <property type="term" value="F:RNA polymerase II cis-regulatory region sequence-specific DNA binding"/>
    <property type="evidence" value="ECO:0007669"/>
    <property type="project" value="TreeGrafter"/>
</dbReference>
<evidence type="ECO:0000313" key="12">
    <source>
        <dbReference type="Proteomes" id="UP000274756"/>
    </source>
</evidence>
<reference evidence="13" key="1">
    <citation type="submission" date="2017-02" db="UniProtKB">
        <authorList>
            <consortium name="WormBaseParasite"/>
        </authorList>
    </citation>
    <scope>IDENTIFICATION</scope>
</reference>
<dbReference type="PROSITE" id="PS50071">
    <property type="entry name" value="HOMEOBOX_2"/>
    <property type="match status" value="1"/>
</dbReference>